<gene>
    <name evidence="2" type="ORF">BpHYR1_012896</name>
</gene>
<dbReference type="PANTHER" id="PTHR14939:SF5">
    <property type="entry name" value="F-BOX ONLY PROTEIN 22"/>
    <property type="match status" value="1"/>
</dbReference>
<evidence type="ECO:0000313" key="2">
    <source>
        <dbReference type="EMBL" id="RMZ99865.1"/>
    </source>
</evidence>
<dbReference type="AlphaFoldDB" id="A0A3M7PL57"/>
<dbReference type="STRING" id="10195.A0A3M7PL57"/>
<dbReference type="Gene3D" id="1.20.1280.50">
    <property type="match status" value="1"/>
</dbReference>
<sequence>MESSSYENLDDLILLKIFSYLPSKYLLGCMRVCKKWNKMVHEVIKQRECYPQTLIYLLNDNCDKVQDFNEKISSELEKIWCKPALSLFFLNKPANLDSLLASNESAHNSDFQRSKRLKTGKKTATFLSLLKNKLSLNLPKLFIVGDGIIGSNENSGLEIESDCEQPALSGLFVPENVNYRIEFKPIHFKKNLPELKTEQDLDNFLGVKKNEEIRFLLLLVDGYSDSKLIPLLDNLNQIRKLKLEKNVKKSFACTGGIVKRMDDCSGQRTKLVFLSLISNVDFQCKVSQIVVREPTQQEFSDVWNEKIDLMKKSGVYSNRERCLAFQVSCCGRGKDYHHQKNFESNLFLKEFPNVPLVGFFGYGEIGVDYLPDYRTDSNKNFIDNVKNREMMFENILATGFTTIFTLISFQI</sequence>
<name>A0A3M7PL57_BRAPC</name>
<accession>A0A3M7PL57</accession>
<evidence type="ECO:0000259" key="1">
    <source>
        <dbReference type="PROSITE" id="PS50181"/>
    </source>
</evidence>
<proteinExistence type="predicted"/>
<dbReference type="GO" id="GO:0032436">
    <property type="term" value="P:positive regulation of proteasomal ubiquitin-dependent protein catabolic process"/>
    <property type="evidence" value="ECO:0007669"/>
    <property type="project" value="TreeGrafter"/>
</dbReference>
<dbReference type="PANTHER" id="PTHR14939">
    <property type="entry name" value="F-BOX ONLY PROTEIN 22"/>
    <property type="match status" value="1"/>
</dbReference>
<feature type="domain" description="F-box" evidence="1">
    <location>
        <begin position="3"/>
        <end position="53"/>
    </location>
</feature>
<dbReference type="InterPro" id="IPR019494">
    <property type="entry name" value="FIST_C"/>
</dbReference>
<reference evidence="2 3" key="1">
    <citation type="journal article" date="2018" name="Sci. Rep.">
        <title>Genomic signatures of local adaptation to the degree of environmental predictability in rotifers.</title>
        <authorList>
            <person name="Franch-Gras L."/>
            <person name="Hahn C."/>
            <person name="Garcia-Roger E.M."/>
            <person name="Carmona M.J."/>
            <person name="Serra M."/>
            <person name="Gomez A."/>
        </authorList>
    </citation>
    <scope>NUCLEOTIDE SEQUENCE [LARGE SCALE GENOMIC DNA]</scope>
    <source>
        <strain evidence="2">HYR1</strain>
    </source>
</reference>
<evidence type="ECO:0000313" key="3">
    <source>
        <dbReference type="Proteomes" id="UP000276133"/>
    </source>
</evidence>
<dbReference type="InterPro" id="IPR001810">
    <property type="entry name" value="F-box_dom"/>
</dbReference>
<dbReference type="EMBL" id="REGN01010011">
    <property type="protein sequence ID" value="RMZ99865.1"/>
    <property type="molecule type" value="Genomic_DNA"/>
</dbReference>
<dbReference type="SMART" id="SM00256">
    <property type="entry name" value="FBOX"/>
    <property type="match status" value="1"/>
</dbReference>
<dbReference type="Proteomes" id="UP000276133">
    <property type="component" value="Unassembled WGS sequence"/>
</dbReference>
<dbReference type="InterPro" id="IPR036047">
    <property type="entry name" value="F-box-like_dom_sf"/>
</dbReference>
<organism evidence="2 3">
    <name type="scientific">Brachionus plicatilis</name>
    <name type="common">Marine rotifer</name>
    <name type="synonym">Brachionus muelleri</name>
    <dbReference type="NCBI Taxonomy" id="10195"/>
    <lineage>
        <taxon>Eukaryota</taxon>
        <taxon>Metazoa</taxon>
        <taxon>Spiralia</taxon>
        <taxon>Gnathifera</taxon>
        <taxon>Rotifera</taxon>
        <taxon>Eurotatoria</taxon>
        <taxon>Monogononta</taxon>
        <taxon>Pseudotrocha</taxon>
        <taxon>Ploima</taxon>
        <taxon>Brachionidae</taxon>
        <taxon>Brachionus</taxon>
    </lineage>
</organism>
<dbReference type="OrthoDB" id="509497at2759"/>
<dbReference type="PROSITE" id="PS50181">
    <property type="entry name" value="FBOX"/>
    <property type="match status" value="1"/>
</dbReference>
<keyword evidence="3" id="KW-1185">Reference proteome</keyword>
<dbReference type="Pfam" id="PF10442">
    <property type="entry name" value="FIST_C"/>
    <property type="match status" value="1"/>
</dbReference>
<comment type="caution">
    <text evidence="2">The sequence shown here is derived from an EMBL/GenBank/DDBJ whole genome shotgun (WGS) entry which is preliminary data.</text>
</comment>
<dbReference type="SUPFAM" id="SSF81383">
    <property type="entry name" value="F-box domain"/>
    <property type="match status" value="1"/>
</dbReference>
<dbReference type="GO" id="GO:0000209">
    <property type="term" value="P:protein polyubiquitination"/>
    <property type="evidence" value="ECO:0007669"/>
    <property type="project" value="TreeGrafter"/>
</dbReference>
<dbReference type="Pfam" id="PF12937">
    <property type="entry name" value="F-box-like"/>
    <property type="match status" value="1"/>
</dbReference>
<protein>
    <submittedName>
        <fullName evidence="2">F-box only 22</fullName>
    </submittedName>
</protein>